<organism evidence="2 3">
    <name type="scientific">Aplosporella prunicola CBS 121167</name>
    <dbReference type="NCBI Taxonomy" id="1176127"/>
    <lineage>
        <taxon>Eukaryota</taxon>
        <taxon>Fungi</taxon>
        <taxon>Dikarya</taxon>
        <taxon>Ascomycota</taxon>
        <taxon>Pezizomycotina</taxon>
        <taxon>Dothideomycetes</taxon>
        <taxon>Dothideomycetes incertae sedis</taxon>
        <taxon>Botryosphaeriales</taxon>
        <taxon>Aplosporellaceae</taxon>
        <taxon>Aplosporella</taxon>
    </lineage>
</organism>
<dbReference type="EMBL" id="ML995488">
    <property type="protein sequence ID" value="KAF2141112.1"/>
    <property type="molecule type" value="Genomic_DNA"/>
</dbReference>
<feature type="region of interest" description="Disordered" evidence="1">
    <location>
        <begin position="253"/>
        <end position="392"/>
    </location>
</feature>
<keyword evidence="3" id="KW-1185">Reference proteome</keyword>
<evidence type="ECO:0000313" key="3">
    <source>
        <dbReference type="Proteomes" id="UP000799438"/>
    </source>
</evidence>
<name>A0A6A6BA09_9PEZI</name>
<dbReference type="Proteomes" id="UP000799438">
    <property type="component" value="Unassembled WGS sequence"/>
</dbReference>
<protein>
    <recommendedName>
        <fullName evidence="4">PIN domain-containing protein</fullName>
    </recommendedName>
</protein>
<sequence>MRSHAPPRPHPPSDPPARKVFNCIVDETAFVAGVKKSTRDGIRKWINNGSMRLFVPLYTLEQVDRLKRAGGKTSADATEALMWLDDVTSLPEVHQAGLVQLQGGDEMYTRWADVEAFLLPETLLSMPEEVDEPSDDDSPDTKTPESPRSVASNARTNKTNGTTNGKHHRAKSTVPPAMQPFFNHLIWRIHHEQNPNFPAESFILLTNDPKKQAIAQRFSVRAKRLEQMRDIIGREERDYKNRQAFLKREEKEEKTLKVEAEEKDASDDEEEDEVVFKSRGSSVSRPKSGQQQVLDPDDFGRSRAVAPPVAPAAPAAPRGGRGGGRGGFRGGRGAASAAAPSTPRGGGGGGRGEGTPRPAEPPSGPIDPDSFTRPAPAVRTLRGGRRKLWEPA</sequence>
<dbReference type="GeneID" id="54302403"/>
<proteinExistence type="predicted"/>
<evidence type="ECO:0008006" key="4">
    <source>
        <dbReference type="Google" id="ProtNLM"/>
    </source>
</evidence>
<feature type="compositionally biased region" description="Acidic residues" evidence="1">
    <location>
        <begin position="261"/>
        <end position="273"/>
    </location>
</feature>
<gene>
    <name evidence="2" type="ORF">K452DRAFT_327331</name>
</gene>
<reference evidence="2" key="1">
    <citation type="journal article" date="2020" name="Stud. Mycol.">
        <title>101 Dothideomycetes genomes: a test case for predicting lifestyles and emergence of pathogens.</title>
        <authorList>
            <person name="Haridas S."/>
            <person name="Albert R."/>
            <person name="Binder M."/>
            <person name="Bloem J."/>
            <person name="Labutti K."/>
            <person name="Salamov A."/>
            <person name="Andreopoulos B."/>
            <person name="Baker S."/>
            <person name="Barry K."/>
            <person name="Bills G."/>
            <person name="Bluhm B."/>
            <person name="Cannon C."/>
            <person name="Castanera R."/>
            <person name="Culley D."/>
            <person name="Daum C."/>
            <person name="Ezra D."/>
            <person name="Gonzalez J."/>
            <person name="Henrissat B."/>
            <person name="Kuo A."/>
            <person name="Liang C."/>
            <person name="Lipzen A."/>
            <person name="Lutzoni F."/>
            <person name="Magnuson J."/>
            <person name="Mondo S."/>
            <person name="Nolan M."/>
            <person name="Ohm R."/>
            <person name="Pangilinan J."/>
            <person name="Park H.-J."/>
            <person name="Ramirez L."/>
            <person name="Alfaro M."/>
            <person name="Sun H."/>
            <person name="Tritt A."/>
            <person name="Yoshinaga Y."/>
            <person name="Zwiers L.-H."/>
            <person name="Turgeon B."/>
            <person name="Goodwin S."/>
            <person name="Spatafora J."/>
            <person name="Crous P."/>
            <person name="Grigoriev I."/>
        </authorList>
    </citation>
    <scope>NUCLEOTIDE SEQUENCE</scope>
    <source>
        <strain evidence="2">CBS 121167</strain>
    </source>
</reference>
<dbReference type="AlphaFoldDB" id="A0A6A6BA09"/>
<feature type="compositionally biased region" description="Low complexity" evidence="1">
    <location>
        <begin position="302"/>
        <end position="318"/>
    </location>
</feature>
<feature type="compositionally biased region" description="Gly residues" evidence="1">
    <location>
        <begin position="319"/>
        <end position="333"/>
    </location>
</feature>
<accession>A0A6A6BA09</accession>
<evidence type="ECO:0000256" key="1">
    <source>
        <dbReference type="SAM" id="MobiDB-lite"/>
    </source>
</evidence>
<feature type="compositionally biased region" description="Low complexity" evidence="1">
    <location>
        <begin position="334"/>
        <end position="343"/>
    </location>
</feature>
<evidence type="ECO:0000313" key="2">
    <source>
        <dbReference type="EMBL" id="KAF2141112.1"/>
    </source>
</evidence>
<feature type="compositionally biased region" description="Gly residues" evidence="1">
    <location>
        <begin position="344"/>
        <end position="353"/>
    </location>
</feature>
<feature type="compositionally biased region" description="Polar residues" evidence="1">
    <location>
        <begin position="279"/>
        <end position="293"/>
    </location>
</feature>
<feature type="region of interest" description="Disordered" evidence="1">
    <location>
        <begin position="128"/>
        <end position="175"/>
    </location>
</feature>
<dbReference type="RefSeq" id="XP_033396825.1">
    <property type="nucleotide sequence ID" value="XM_033544907.1"/>
</dbReference>
<feature type="compositionally biased region" description="Acidic residues" evidence="1">
    <location>
        <begin position="128"/>
        <end position="138"/>
    </location>
</feature>
<dbReference type="OrthoDB" id="5361617at2759"/>